<keyword evidence="7" id="KW-0406">Ion transport</keyword>
<dbReference type="InterPro" id="IPR027470">
    <property type="entry name" value="Cation_efflux_CTD"/>
</dbReference>
<evidence type="ECO:0000313" key="13">
    <source>
        <dbReference type="EMBL" id="MFC5067511.1"/>
    </source>
</evidence>
<sequence length="334" mass="35634">MAHDHHDHSHGASETRLGIATLLTGGFMIAEFAGGYISGSLALLADAGHMGIDFASLALAFVAMRIARRPANSTWTYGYDRFQILVAFANGVILFFVAGWIIWEAGWRLMEPETVAGPLMLLVATGGLAVNIIAFFVLHGADKESVNIRGALLHILGDLLGSVGAIAAALIIIYTGWTPIDPILSVFVSVIILGGAWRLVRDSGRVLLEAAPADMDSSAIAPAVRAGVAIVEDVHHVHVWSITEKMQAVTLHACVPEGTDAPPVIRQIKAVLVEKFGIGHATVEIEYGQCSDHAKDCGHDHDHAHDHDHDHAGHAHDHGHSHGHARSHARVQPA</sequence>
<keyword evidence="6 10" id="KW-1133">Transmembrane helix</keyword>
<organism evidence="13 14">
    <name type="scientific">Flaviflagellibacter deserti</name>
    <dbReference type="NCBI Taxonomy" id="2267266"/>
    <lineage>
        <taxon>Bacteria</taxon>
        <taxon>Pseudomonadati</taxon>
        <taxon>Pseudomonadota</taxon>
        <taxon>Alphaproteobacteria</taxon>
        <taxon>Hyphomicrobiales</taxon>
        <taxon>Flaviflagellibacter</taxon>
    </lineage>
</organism>
<evidence type="ECO:0000256" key="8">
    <source>
        <dbReference type="ARBA" id="ARBA00023136"/>
    </source>
</evidence>
<dbReference type="Gene3D" id="1.20.1510.10">
    <property type="entry name" value="Cation efflux protein transmembrane domain"/>
    <property type="match status" value="1"/>
</dbReference>
<feature type="compositionally biased region" description="Basic and acidic residues" evidence="9">
    <location>
        <begin position="300"/>
        <end position="320"/>
    </location>
</feature>
<feature type="transmembrane region" description="Helical" evidence="10">
    <location>
        <begin position="150"/>
        <end position="177"/>
    </location>
</feature>
<dbReference type="NCBIfam" id="TIGR01297">
    <property type="entry name" value="CDF"/>
    <property type="match status" value="1"/>
</dbReference>
<dbReference type="RefSeq" id="WP_114957001.1">
    <property type="nucleotide sequence ID" value="NZ_JBHSJF010000005.1"/>
</dbReference>
<evidence type="ECO:0000256" key="3">
    <source>
        <dbReference type="ARBA" id="ARBA00022448"/>
    </source>
</evidence>
<evidence type="ECO:0000256" key="10">
    <source>
        <dbReference type="SAM" id="Phobius"/>
    </source>
</evidence>
<feature type="domain" description="Cation efflux protein transmembrane" evidence="11">
    <location>
        <begin position="19"/>
        <end position="208"/>
    </location>
</feature>
<evidence type="ECO:0000259" key="11">
    <source>
        <dbReference type="Pfam" id="PF01545"/>
    </source>
</evidence>
<keyword evidence="14" id="KW-1185">Reference proteome</keyword>
<dbReference type="SUPFAM" id="SSF161111">
    <property type="entry name" value="Cation efflux protein transmembrane domain-like"/>
    <property type="match status" value="1"/>
</dbReference>
<dbReference type="Pfam" id="PF01545">
    <property type="entry name" value="Cation_efflux"/>
    <property type="match status" value="1"/>
</dbReference>
<evidence type="ECO:0000256" key="2">
    <source>
        <dbReference type="ARBA" id="ARBA00008873"/>
    </source>
</evidence>
<keyword evidence="3" id="KW-0813">Transport</keyword>
<feature type="compositionally biased region" description="Basic residues" evidence="9">
    <location>
        <begin position="321"/>
        <end position="334"/>
    </location>
</feature>
<dbReference type="InterPro" id="IPR027469">
    <property type="entry name" value="Cation_efflux_TMD_sf"/>
</dbReference>
<evidence type="ECO:0000256" key="7">
    <source>
        <dbReference type="ARBA" id="ARBA00023065"/>
    </source>
</evidence>
<feature type="transmembrane region" description="Helical" evidence="10">
    <location>
        <begin position="115"/>
        <end position="138"/>
    </location>
</feature>
<evidence type="ECO:0000259" key="12">
    <source>
        <dbReference type="Pfam" id="PF16916"/>
    </source>
</evidence>
<keyword evidence="4 10" id="KW-0812">Transmembrane</keyword>
<proteinExistence type="inferred from homology"/>
<accession>A0ABV9Z3S9</accession>
<dbReference type="InterPro" id="IPR058533">
    <property type="entry name" value="Cation_efflux_TM"/>
</dbReference>
<evidence type="ECO:0000256" key="4">
    <source>
        <dbReference type="ARBA" id="ARBA00022692"/>
    </source>
</evidence>
<dbReference type="InterPro" id="IPR002524">
    <property type="entry name" value="Cation_efflux"/>
</dbReference>
<evidence type="ECO:0000256" key="5">
    <source>
        <dbReference type="ARBA" id="ARBA00022906"/>
    </source>
</evidence>
<comment type="caution">
    <text evidence="13">The sequence shown here is derived from an EMBL/GenBank/DDBJ whole genome shotgun (WGS) entry which is preliminary data.</text>
</comment>
<dbReference type="Pfam" id="PF16916">
    <property type="entry name" value="ZT_dimer"/>
    <property type="match status" value="1"/>
</dbReference>
<feature type="transmembrane region" description="Helical" evidence="10">
    <location>
        <begin position="84"/>
        <end position="103"/>
    </location>
</feature>
<feature type="region of interest" description="Disordered" evidence="9">
    <location>
        <begin position="300"/>
        <end position="334"/>
    </location>
</feature>
<dbReference type="PANTHER" id="PTHR11562">
    <property type="entry name" value="CATION EFFLUX PROTEIN/ ZINC TRANSPORTER"/>
    <property type="match status" value="1"/>
</dbReference>
<evidence type="ECO:0000256" key="1">
    <source>
        <dbReference type="ARBA" id="ARBA00004141"/>
    </source>
</evidence>
<feature type="domain" description="Cation efflux protein cytoplasmic" evidence="12">
    <location>
        <begin position="228"/>
        <end position="286"/>
    </location>
</feature>
<evidence type="ECO:0000313" key="14">
    <source>
        <dbReference type="Proteomes" id="UP001595796"/>
    </source>
</evidence>
<feature type="transmembrane region" description="Helical" evidence="10">
    <location>
        <begin position="183"/>
        <end position="200"/>
    </location>
</feature>
<dbReference type="EMBL" id="JBHSJF010000005">
    <property type="protein sequence ID" value="MFC5067511.1"/>
    <property type="molecule type" value="Genomic_DNA"/>
</dbReference>
<evidence type="ECO:0000256" key="9">
    <source>
        <dbReference type="SAM" id="MobiDB-lite"/>
    </source>
</evidence>
<keyword evidence="5" id="KW-0862">Zinc</keyword>
<dbReference type="Proteomes" id="UP001595796">
    <property type="component" value="Unassembled WGS sequence"/>
</dbReference>
<name>A0ABV9Z3S9_9HYPH</name>
<dbReference type="SUPFAM" id="SSF160240">
    <property type="entry name" value="Cation efflux protein cytoplasmic domain-like"/>
    <property type="match status" value="1"/>
</dbReference>
<evidence type="ECO:0000256" key="6">
    <source>
        <dbReference type="ARBA" id="ARBA00022989"/>
    </source>
</evidence>
<reference evidence="14" key="1">
    <citation type="journal article" date="2019" name="Int. J. Syst. Evol. Microbiol.">
        <title>The Global Catalogue of Microorganisms (GCM) 10K type strain sequencing project: providing services to taxonomists for standard genome sequencing and annotation.</title>
        <authorList>
            <consortium name="The Broad Institute Genomics Platform"/>
            <consortium name="The Broad Institute Genome Sequencing Center for Infectious Disease"/>
            <person name="Wu L."/>
            <person name="Ma J."/>
        </authorList>
    </citation>
    <scope>NUCLEOTIDE SEQUENCE [LARGE SCALE GENOMIC DNA]</scope>
    <source>
        <strain evidence="14">CGMCC 1.16444</strain>
    </source>
</reference>
<keyword evidence="8 10" id="KW-0472">Membrane</keyword>
<dbReference type="InterPro" id="IPR036837">
    <property type="entry name" value="Cation_efflux_CTD_sf"/>
</dbReference>
<comment type="subcellular location">
    <subcellularLocation>
        <location evidence="1">Membrane</location>
        <topology evidence="1">Multi-pass membrane protein</topology>
    </subcellularLocation>
</comment>
<feature type="transmembrane region" description="Helical" evidence="10">
    <location>
        <begin position="43"/>
        <end position="63"/>
    </location>
</feature>
<keyword evidence="5" id="KW-0864">Zinc transport</keyword>
<protein>
    <submittedName>
        <fullName evidence="13">Cation diffusion facilitator family transporter</fullName>
    </submittedName>
</protein>
<dbReference type="InterPro" id="IPR050681">
    <property type="entry name" value="CDF/SLC30A"/>
</dbReference>
<gene>
    <name evidence="13" type="ORF">ACFPFW_05720</name>
</gene>
<comment type="similarity">
    <text evidence="2">Belongs to the cation diffusion facilitator (CDF) transporter (TC 2.A.4) family. SLC30A subfamily.</text>
</comment>
<dbReference type="PANTHER" id="PTHR11562:SF17">
    <property type="entry name" value="RE54080P-RELATED"/>
    <property type="match status" value="1"/>
</dbReference>